<accession>A0ABS9Z7U7</accession>
<dbReference type="InterPro" id="IPR003749">
    <property type="entry name" value="ThiS/MoaD-like"/>
</dbReference>
<reference evidence="1" key="1">
    <citation type="journal article" date="2022" name="ISME J.">
        <title>Identification of active gaseous-alkane degraders at natural gas seeps.</title>
        <authorList>
            <person name="Farhan Ul Haque M."/>
            <person name="Hernandez M."/>
            <person name="Crombie A.T."/>
            <person name="Murrell J.C."/>
        </authorList>
    </citation>
    <scope>NUCLEOTIDE SEQUENCE</scope>
    <source>
        <strain evidence="1">PC2</strain>
    </source>
</reference>
<proteinExistence type="predicted"/>
<dbReference type="SUPFAM" id="SSF54285">
    <property type="entry name" value="MoaD/ThiS"/>
    <property type="match status" value="1"/>
</dbReference>
<dbReference type="NCBIfam" id="TIGR01683">
    <property type="entry name" value="thiS"/>
    <property type="match status" value="1"/>
</dbReference>
<organism evidence="1 2">
    <name type="scientific">Candidatus Rhodoblastus alkanivorans</name>
    <dbReference type="NCBI Taxonomy" id="2954117"/>
    <lineage>
        <taxon>Bacteria</taxon>
        <taxon>Pseudomonadati</taxon>
        <taxon>Pseudomonadota</taxon>
        <taxon>Alphaproteobacteria</taxon>
        <taxon>Hyphomicrobiales</taxon>
        <taxon>Rhodoblastaceae</taxon>
        <taxon>Rhodoblastus</taxon>
    </lineage>
</organism>
<dbReference type="PANTHER" id="PTHR34472:SF1">
    <property type="entry name" value="SULFUR CARRIER PROTEIN THIS"/>
    <property type="match status" value="1"/>
</dbReference>
<dbReference type="InterPro" id="IPR016155">
    <property type="entry name" value="Mopterin_synth/thiamin_S_b"/>
</dbReference>
<dbReference type="CDD" id="cd00565">
    <property type="entry name" value="Ubl_ThiS"/>
    <property type="match status" value="1"/>
</dbReference>
<keyword evidence="2" id="KW-1185">Reference proteome</keyword>
<protein>
    <submittedName>
        <fullName evidence="1">Sulfur carrier protein ThiS</fullName>
    </submittedName>
</protein>
<dbReference type="Proteomes" id="UP001139104">
    <property type="component" value="Unassembled WGS sequence"/>
</dbReference>
<dbReference type="InterPro" id="IPR012675">
    <property type="entry name" value="Beta-grasp_dom_sf"/>
</dbReference>
<evidence type="ECO:0000313" key="1">
    <source>
        <dbReference type="EMBL" id="MCI4683510.1"/>
    </source>
</evidence>
<dbReference type="InterPro" id="IPR010035">
    <property type="entry name" value="Thi_S"/>
</dbReference>
<sequence length="65" mass="7145">MKIVVNGETRDVRAPDLAALLAELDFPPELVATAVNETFIRAKERRICVLAEGDRVEILTPRQGG</sequence>
<dbReference type="PANTHER" id="PTHR34472">
    <property type="entry name" value="SULFUR CARRIER PROTEIN THIS"/>
    <property type="match status" value="1"/>
</dbReference>
<dbReference type="EMBL" id="JAIVFP010000001">
    <property type="protein sequence ID" value="MCI4683510.1"/>
    <property type="molecule type" value="Genomic_DNA"/>
</dbReference>
<dbReference type="RefSeq" id="WP_243067459.1">
    <property type="nucleotide sequence ID" value="NZ_JAIVFK010000013.1"/>
</dbReference>
<evidence type="ECO:0000313" key="2">
    <source>
        <dbReference type="Proteomes" id="UP001139104"/>
    </source>
</evidence>
<name>A0ABS9Z7U7_9HYPH</name>
<gene>
    <name evidence="1" type="primary">thiS</name>
    <name evidence="1" type="ORF">K2U94_12160</name>
</gene>
<comment type="caution">
    <text evidence="1">The sequence shown here is derived from an EMBL/GenBank/DDBJ whole genome shotgun (WGS) entry which is preliminary data.</text>
</comment>
<dbReference type="Gene3D" id="3.10.20.30">
    <property type="match status" value="1"/>
</dbReference>
<dbReference type="Pfam" id="PF02597">
    <property type="entry name" value="ThiS"/>
    <property type="match status" value="1"/>
</dbReference>